<evidence type="ECO:0000313" key="2">
    <source>
        <dbReference type="EMBL" id="WXB19684.1"/>
    </source>
</evidence>
<organism evidence="2 3">
    <name type="scientific">Pendulispora albinea</name>
    <dbReference type="NCBI Taxonomy" id="2741071"/>
    <lineage>
        <taxon>Bacteria</taxon>
        <taxon>Pseudomonadati</taxon>
        <taxon>Myxococcota</taxon>
        <taxon>Myxococcia</taxon>
        <taxon>Myxococcales</taxon>
        <taxon>Sorangiineae</taxon>
        <taxon>Pendulisporaceae</taxon>
        <taxon>Pendulispora</taxon>
    </lineage>
</organism>
<dbReference type="InterPro" id="IPR051606">
    <property type="entry name" value="Polyketide_Oxido-like"/>
</dbReference>
<dbReference type="SUPFAM" id="SSF51735">
    <property type="entry name" value="NAD(P)-binding Rossmann-fold domains"/>
    <property type="match status" value="1"/>
</dbReference>
<name>A0ABZ2MAZ5_9BACT</name>
<dbReference type="Pfam" id="PF13460">
    <property type="entry name" value="NAD_binding_10"/>
    <property type="match status" value="1"/>
</dbReference>
<dbReference type="Gene3D" id="3.40.50.720">
    <property type="entry name" value="NAD(P)-binding Rossmann-like Domain"/>
    <property type="match status" value="1"/>
</dbReference>
<dbReference type="PANTHER" id="PTHR43355">
    <property type="entry name" value="FLAVIN REDUCTASE (NADPH)"/>
    <property type="match status" value="1"/>
</dbReference>
<accession>A0ABZ2MAZ5</accession>
<protein>
    <submittedName>
        <fullName evidence="2">NAD(P)H-binding protein</fullName>
    </submittedName>
</protein>
<evidence type="ECO:0000259" key="1">
    <source>
        <dbReference type="Pfam" id="PF13460"/>
    </source>
</evidence>
<gene>
    <name evidence="2" type="ORF">LZC94_20970</name>
</gene>
<keyword evidence="3" id="KW-1185">Reference proteome</keyword>
<dbReference type="EMBL" id="CP089984">
    <property type="protein sequence ID" value="WXB19684.1"/>
    <property type="molecule type" value="Genomic_DNA"/>
</dbReference>
<reference evidence="2 3" key="1">
    <citation type="submission" date="2021-12" db="EMBL/GenBank/DDBJ databases">
        <title>Discovery of the Pendulisporaceae a myxobacterial family with distinct sporulation behavior and unique specialized metabolism.</title>
        <authorList>
            <person name="Garcia R."/>
            <person name="Popoff A."/>
            <person name="Bader C.D."/>
            <person name="Loehr J."/>
            <person name="Walesch S."/>
            <person name="Walt C."/>
            <person name="Boldt J."/>
            <person name="Bunk B."/>
            <person name="Haeckl F.J.F.P.J."/>
            <person name="Gunesch A.P."/>
            <person name="Birkelbach J."/>
            <person name="Nuebel U."/>
            <person name="Pietschmann T."/>
            <person name="Bach T."/>
            <person name="Mueller R."/>
        </authorList>
    </citation>
    <scope>NUCLEOTIDE SEQUENCE [LARGE SCALE GENOMIC DNA]</scope>
    <source>
        <strain evidence="2 3">MSr11954</strain>
    </source>
</reference>
<dbReference type="RefSeq" id="WP_394829290.1">
    <property type="nucleotide sequence ID" value="NZ_CP089984.1"/>
</dbReference>
<evidence type="ECO:0000313" key="3">
    <source>
        <dbReference type="Proteomes" id="UP001370348"/>
    </source>
</evidence>
<dbReference type="Proteomes" id="UP001370348">
    <property type="component" value="Chromosome"/>
</dbReference>
<dbReference type="InterPro" id="IPR016040">
    <property type="entry name" value="NAD(P)-bd_dom"/>
</dbReference>
<dbReference type="PANTHER" id="PTHR43355:SF2">
    <property type="entry name" value="FLAVIN REDUCTASE (NADPH)"/>
    <property type="match status" value="1"/>
</dbReference>
<proteinExistence type="predicted"/>
<dbReference type="InterPro" id="IPR036291">
    <property type="entry name" value="NAD(P)-bd_dom_sf"/>
</dbReference>
<sequence>MTLRLFVLGATGRTGTQIIDLALARGHEVTAFVRSPAKIMRRHAALTVTKGDPLDARALGEALTGHDAVVSALGPVSREAFRPSTLLAECAASTVSAMQRADVARLAIVSAALLFPERKLSFVFFRWFIRHHLRDLEAMETVVRATDFEWTIARPPKLVDSPDETYQSRSGTYADGRFTLSFRATAAFMIDCVERDTHKKEIVGLARPKRGAA</sequence>
<feature type="domain" description="NAD(P)-binding" evidence="1">
    <location>
        <begin position="9"/>
        <end position="195"/>
    </location>
</feature>